<evidence type="ECO:0000256" key="1">
    <source>
        <dbReference type="SAM" id="Phobius"/>
    </source>
</evidence>
<sequence>MNCDRVIAAIAKANVRANGGGIAQGIGFGAVFGAVLGGVDSVRLDGFSGGTTALVAGMGAITGAMGAVFGTWLLRGLTSGTVRGGVRTSKLAALVIAVLIVAGIASLILVRSVVLGEKPAFNVVVAGSFFVGGVLAMLNARP</sequence>
<dbReference type="RefSeq" id="WP_344586142.1">
    <property type="nucleotide sequence ID" value="NZ_BAAARW010000001.1"/>
</dbReference>
<comment type="caution">
    <text evidence="2">The sequence shown here is derived from an EMBL/GenBank/DDBJ whole genome shotgun (WGS) entry which is preliminary data.</text>
</comment>
<keyword evidence="1" id="KW-0812">Transmembrane</keyword>
<accession>A0ABN3IAI6</accession>
<evidence type="ECO:0000313" key="3">
    <source>
        <dbReference type="Proteomes" id="UP001501231"/>
    </source>
</evidence>
<feature type="transmembrane region" description="Helical" evidence="1">
    <location>
        <begin position="120"/>
        <end position="140"/>
    </location>
</feature>
<evidence type="ECO:0000313" key="2">
    <source>
        <dbReference type="EMBL" id="GAA2397518.1"/>
    </source>
</evidence>
<feature type="transmembrane region" description="Helical" evidence="1">
    <location>
        <begin position="21"/>
        <end position="39"/>
    </location>
</feature>
<keyword evidence="1" id="KW-1133">Transmembrane helix</keyword>
<proteinExistence type="predicted"/>
<dbReference type="Proteomes" id="UP001501231">
    <property type="component" value="Unassembled WGS sequence"/>
</dbReference>
<protein>
    <recommendedName>
        <fullName evidence="4">Major facilitator superfamily (MFS) profile domain-containing protein</fullName>
    </recommendedName>
</protein>
<gene>
    <name evidence="2" type="ORF">GCM10010191_00160</name>
</gene>
<dbReference type="EMBL" id="BAAARW010000001">
    <property type="protein sequence ID" value="GAA2397518.1"/>
    <property type="molecule type" value="Genomic_DNA"/>
</dbReference>
<feature type="transmembrane region" description="Helical" evidence="1">
    <location>
        <begin position="94"/>
        <end position="114"/>
    </location>
</feature>
<keyword evidence="1" id="KW-0472">Membrane</keyword>
<feature type="transmembrane region" description="Helical" evidence="1">
    <location>
        <begin position="51"/>
        <end position="74"/>
    </location>
</feature>
<organism evidence="2 3">
    <name type="scientific">Actinomadura vinacea</name>
    <dbReference type="NCBI Taxonomy" id="115336"/>
    <lineage>
        <taxon>Bacteria</taxon>
        <taxon>Bacillati</taxon>
        <taxon>Actinomycetota</taxon>
        <taxon>Actinomycetes</taxon>
        <taxon>Streptosporangiales</taxon>
        <taxon>Thermomonosporaceae</taxon>
        <taxon>Actinomadura</taxon>
    </lineage>
</organism>
<keyword evidence="3" id="KW-1185">Reference proteome</keyword>
<reference evidence="2 3" key="1">
    <citation type="journal article" date="2019" name="Int. J. Syst. Evol. Microbiol.">
        <title>The Global Catalogue of Microorganisms (GCM) 10K type strain sequencing project: providing services to taxonomists for standard genome sequencing and annotation.</title>
        <authorList>
            <consortium name="The Broad Institute Genomics Platform"/>
            <consortium name="The Broad Institute Genome Sequencing Center for Infectious Disease"/>
            <person name="Wu L."/>
            <person name="Ma J."/>
        </authorList>
    </citation>
    <scope>NUCLEOTIDE SEQUENCE [LARGE SCALE GENOMIC DNA]</scope>
    <source>
        <strain evidence="2 3">JCM 3325</strain>
    </source>
</reference>
<name>A0ABN3IAI6_9ACTN</name>
<evidence type="ECO:0008006" key="4">
    <source>
        <dbReference type="Google" id="ProtNLM"/>
    </source>
</evidence>